<reference evidence="2 3" key="1">
    <citation type="journal article" date="2021" name="Elife">
        <title>Chloroplast acquisition without the gene transfer in kleptoplastic sea slugs, Plakobranchus ocellatus.</title>
        <authorList>
            <person name="Maeda T."/>
            <person name="Takahashi S."/>
            <person name="Yoshida T."/>
            <person name="Shimamura S."/>
            <person name="Takaki Y."/>
            <person name="Nagai Y."/>
            <person name="Toyoda A."/>
            <person name="Suzuki Y."/>
            <person name="Arimoto A."/>
            <person name="Ishii H."/>
            <person name="Satoh N."/>
            <person name="Nishiyama T."/>
            <person name="Hasebe M."/>
            <person name="Maruyama T."/>
            <person name="Minagawa J."/>
            <person name="Obokata J."/>
            <person name="Shigenobu S."/>
        </authorList>
    </citation>
    <scope>NUCLEOTIDE SEQUENCE [LARGE SCALE GENOMIC DNA]</scope>
</reference>
<evidence type="ECO:0000313" key="2">
    <source>
        <dbReference type="EMBL" id="GFR84778.1"/>
    </source>
</evidence>
<dbReference type="Proteomes" id="UP000762676">
    <property type="component" value="Unassembled WGS sequence"/>
</dbReference>
<keyword evidence="3" id="KW-1185">Reference proteome</keyword>
<dbReference type="AlphaFoldDB" id="A0AAV4GH01"/>
<feature type="region of interest" description="Disordered" evidence="1">
    <location>
        <begin position="55"/>
        <end position="168"/>
    </location>
</feature>
<protein>
    <submittedName>
        <fullName evidence="2">Uncharacterized protein</fullName>
    </submittedName>
</protein>
<organism evidence="2 3">
    <name type="scientific">Elysia marginata</name>
    <dbReference type="NCBI Taxonomy" id="1093978"/>
    <lineage>
        <taxon>Eukaryota</taxon>
        <taxon>Metazoa</taxon>
        <taxon>Spiralia</taxon>
        <taxon>Lophotrochozoa</taxon>
        <taxon>Mollusca</taxon>
        <taxon>Gastropoda</taxon>
        <taxon>Heterobranchia</taxon>
        <taxon>Euthyneura</taxon>
        <taxon>Panpulmonata</taxon>
        <taxon>Sacoglossa</taxon>
        <taxon>Placobranchoidea</taxon>
        <taxon>Plakobranchidae</taxon>
        <taxon>Elysia</taxon>
    </lineage>
</organism>
<proteinExistence type="predicted"/>
<dbReference type="EMBL" id="BMAT01001403">
    <property type="protein sequence ID" value="GFR84778.1"/>
    <property type="molecule type" value="Genomic_DNA"/>
</dbReference>
<comment type="caution">
    <text evidence="2">The sequence shown here is derived from an EMBL/GenBank/DDBJ whole genome shotgun (WGS) entry which is preliminary data.</text>
</comment>
<accession>A0AAV4GH01</accession>
<sequence>MYVLGKRDELNKLGLGVGNDLTAFQRKELQELREKGKRGFYQNGRLRIDETLLTRVTPPRRQDQPWRKSTLQQHQHQPPPSPPRVNLEPNARQQRKSPAQLTREAASTQRAAKTAMTSGCPLSSSSRPTLPCREDLPSEVAPDSRVSLPGPQQEKPPPELSPSQAPPT</sequence>
<feature type="compositionally biased region" description="Pro residues" evidence="1">
    <location>
        <begin position="154"/>
        <end position="168"/>
    </location>
</feature>
<gene>
    <name evidence="2" type="ORF">ElyMa_000679900</name>
</gene>
<feature type="compositionally biased region" description="Polar residues" evidence="1">
    <location>
        <begin position="96"/>
        <end position="128"/>
    </location>
</feature>
<name>A0AAV4GH01_9GAST</name>
<evidence type="ECO:0000256" key="1">
    <source>
        <dbReference type="SAM" id="MobiDB-lite"/>
    </source>
</evidence>
<evidence type="ECO:0000313" key="3">
    <source>
        <dbReference type="Proteomes" id="UP000762676"/>
    </source>
</evidence>